<dbReference type="AlphaFoldDB" id="A0AAF0H4P6"/>
<keyword evidence="2 3" id="KW-0456">Lyase</keyword>
<evidence type="ECO:0000256" key="1">
    <source>
        <dbReference type="ARBA" id="ARBA00007592"/>
    </source>
</evidence>
<dbReference type="InterPro" id="IPR013785">
    <property type="entry name" value="Aldolase_TIM"/>
</dbReference>
<proteinExistence type="inferred from homology"/>
<dbReference type="Pfam" id="PF00701">
    <property type="entry name" value="DHDPS"/>
    <property type="match status" value="1"/>
</dbReference>
<sequence length="302" mass="31532">MVAGLKGILPVLPTPFLADGGIDEASMKRLVVFALDKGVDGVVFPGFASEVETLNAAERATLLKIVVDAVAGRVPVVAGASAADWRDAVEHGRAASALGIRHLMVQPPKSVGTDAPALIEFLGKMVEALPGVEIILQNAPAPRGSDLSPQAIVEIVRALPQVTYVKEETLPAGPAISHIIAHAPSTLKGVIGGGGARYILDEYARGATAAMPALEIAEEHVAIDRALVAGRQEEARRIYVRTLPLLVLQAVYRMRLTKYVLARRGVIEGVGVRAPTPELDAAAIADIDANLVELGLVAAEAA</sequence>
<dbReference type="EMBL" id="CP122963">
    <property type="protein sequence ID" value="WGM62280.1"/>
    <property type="molecule type" value="Genomic_DNA"/>
</dbReference>
<dbReference type="PANTHER" id="PTHR12128:SF66">
    <property type="entry name" value="4-HYDROXY-2-OXOGLUTARATE ALDOLASE, MITOCHONDRIAL"/>
    <property type="match status" value="1"/>
</dbReference>
<evidence type="ECO:0000313" key="6">
    <source>
        <dbReference type="Proteomes" id="UP000305410"/>
    </source>
</evidence>
<gene>
    <name evidence="5" type="ORF">CFBP5506_17720</name>
</gene>
<evidence type="ECO:0000313" key="5">
    <source>
        <dbReference type="EMBL" id="WGM62280.1"/>
    </source>
</evidence>
<dbReference type="SMART" id="SM01130">
    <property type="entry name" value="DHDPS"/>
    <property type="match status" value="1"/>
</dbReference>
<dbReference type="Proteomes" id="UP000305410">
    <property type="component" value="Chromosome Linear"/>
</dbReference>
<organism evidence="5 6">
    <name type="scientific">Agrobacterium tumefaciens</name>
    <dbReference type="NCBI Taxonomy" id="358"/>
    <lineage>
        <taxon>Bacteria</taxon>
        <taxon>Pseudomonadati</taxon>
        <taxon>Pseudomonadota</taxon>
        <taxon>Alphaproteobacteria</taxon>
        <taxon>Hyphomicrobiales</taxon>
        <taxon>Rhizobiaceae</taxon>
        <taxon>Rhizobium/Agrobacterium group</taxon>
        <taxon>Agrobacterium</taxon>
        <taxon>Agrobacterium tumefaciens complex</taxon>
    </lineage>
</organism>
<dbReference type="PIRSF" id="PIRSF001365">
    <property type="entry name" value="DHDPS"/>
    <property type="match status" value="1"/>
</dbReference>
<dbReference type="InterPro" id="IPR002220">
    <property type="entry name" value="DapA-like"/>
</dbReference>
<dbReference type="CDD" id="cd00408">
    <property type="entry name" value="DHDPS-like"/>
    <property type="match status" value="1"/>
</dbReference>
<dbReference type="PANTHER" id="PTHR12128">
    <property type="entry name" value="DIHYDRODIPICOLINATE SYNTHASE"/>
    <property type="match status" value="1"/>
</dbReference>
<protein>
    <submittedName>
        <fullName evidence="5">Dihydrodipicolinate synthase family protein</fullName>
    </submittedName>
</protein>
<feature type="binding site" evidence="4">
    <location>
        <position position="211"/>
    </location>
    <ligand>
        <name>pyruvate</name>
        <dbReference type="ChEBI" id="CHEBI:15361"/>
    </ligand>
</feature>
<evidence type="ECO:0000256" key="2">
    <source>
        <dbReference type="ARBA" id="ARBA00023239"/>
    </source>
</evidence>
<accession>A0AAF0H4P6</accession>
<dbReference type="SUPFAM" id="SSF51569">
    <property type="entry name" value="Aldolase"/>
    <property type="match status" value="1"/>
</dbReference>
<reference evidence="5" key="1">
    <citation type="submission" date="2019-04" db="EMBL/GenBank/DDBJ databases">
        <authorList>
            <person name="Chiang H.-Y."/>
            <person name="Huang Y.-Y."/>
            <person name="Chou L."/>
            <person name="Lai E.-M."/>
            <person name="Kuo C.-H."/>
        </authorList>
    </citation>
    <scope>NUCLEOTIDE SEQUENCE</scope>
    <source>
        <strain evidence="5">CFBP5506</strain>
    </source>
</reference>
<dbReference type="GO" id="GO:0008840">
    <property type="term" value="F:4-hydroxy-tetrahydrodipicolinate synthase activity"/>
    <property type="evidence" value="ECO:0007669"/>
    <property type="project" value="TreeGrafter"/>
</dbReference>
<dbReference type="GO" id="GO:0005829">
    <property type="term" value="C:cytosol"/>
    <property type="evidence" value="ECO:0007669"/>
    <property type="project" value="TreeGrafter"/>
</dbReference>
<comment type="similarity">
    <text evidence="1 3">Belongs to the DapA family.</text>
</comment>
<dbReference type="RefSeq" id="WP_080794808.1">
    <property type="nucleotide sequence ID" value="NZ_CP122963.1"/>
</dbReference>
<dbReference type="Gene3D" id="3.20.20.70">
    <property type="entry name" value="Aldolase class I"/>
    <property type="match status" value="1"/>
</dbReference>
<name>A0AAF0H4P6_AGRTU</name>
<reference evidence="5" key="2">
    <citation type="submission" date="2023-04" db="EMBL/GenBank/DDBJ databases">
        <title>Complete genome sequence of Agrobacterium salinitolerans CFBP5506.</title>
        <authorList>
            <person name="Yen H.-C."/>
            <person name="Yan X.-H."/>
            <person name="Lai E.-M."/>
            <person name="Kuo C.-H."/>
        </authorList>
    </citation>
    <scope>NUCLEOTIDE SEQUENCE</scope>
    <source>
        <strain evidence="5">CFBP5506</strain>
    </source>
</reference>
<evidence type="ECO:0000256" key="4">
    <source>
        <dbReference type="PIRSR" id="PIRSR001365-2"/>
    </source>
</evidence>
<evidence type="ECO:0000256" key="3">
    <source>
        <dbReference type="PIRNR" id="PIRNR001365"/>
    </source>
</evidence>